<dbReference type="AlphaFoldDB" id="A0A221VX14"/>
<dbReference type="GO" id="GO:0004145">
    <property type="term" value="F:diamine N-acetyltransferase activity"/>
    <property type="evidence" value="ECO:0007669"/>
    <property type="project" value="UniProtKB-EC"/>
</dbReference>
<protein>
    <submittedName>
        <fullName evidence="2">Spermidine N(1)-acetyltransferase</fullName>
        <ecNumber evidence="2">2.3.1.57</ecNumber>
    </submittedName>
</protein>
<feature type="domain" description="N-acetyltransferase" evidence="1">
    <location>
        <begin position="41"/>
        <end position="204"/>
    </location>
</feature>
<proteinExistence type="predicted"/>
<dbReference type="PROSITE" id="PS51186">
    <property type="entry name" value="GNAT"/>
    <property type="match status" value="1"/>
</dbReference>
<dbReference type="Proteomes" id="UP000204221">
    <property type="component" value="Chromosome"/>
</dbReference>
<evidence type="ECO:0000259" key="1">
    <source>
        <dbReference type="PROSITE" id="PS51186"/>
    </source>
</evidence>
<dbReference type="PANTHER" id="PTHR43441">
    <property type="entry name" value="RIBOSOMAL-PROTEIN-SERINE ACETYLTRANSFERASE"/>
    <property type="match status" value="1"/>
</dbReference>
<sequence>MASPRRRASIRWTPDGRRCLTSRMIRADVFRDQPVLHGASIRLEPQEERHFDGIWRMLGDAESTRLTGTHQKFSEPQIRRWLATRHEHHDRADWAIVRRADDVVVGEVVLNDLDVNNASVNLRIGLAGPEVFGRGYGTEATRLVVDYAFDVAGLHRISLDVLDVNPRARRVYEKCGFTVEGVHREALRWDGRWHDAVFMALLSTDPRPSVSAPA</sequence>
<dbReference type="InterPro" id="IPR000182">
    <property type="entry name" value="GNAT_dom"/>
</dbReference>
<dbReference type="GO" id="GO:0005737">
    <property type="term" value="C:cytoplasm"/>
    <property type="evidence" value="ECO:0007669"/>
    <property type="project" value="TreeGrafter"/>
</dbReference>
<dbReference type="InterPro" id="IPR016181">
    <property type="entry name" value="Acyl_CoA_acyltransferase"/>
</dbReference>
<keyword evidence="2" id="KW-0808">Transferase</keyword>
<dbReference type="PANTHER" id="PTHR43441:SF2">
    <property type="entry name" value="FAMILY ACETYLTRANSFERASE, PUTATIVE (AFU_ORTHOLOGUE AFUA_7G00850)-RELATED"/>
    <property type="match status" value="1"/>
</dbReference>
<dbReference type="GO" id="GO:1990189">
    <property type="term" value="F:protein N-terminal-serine acetyltransferase activity"/>
    <property type="evidence" value="ECO:0007669"/>
    <property type="project" value="TreeGrafter"/>
</dbReference>
<dbReference type="InterPro" id="IPR051908">
    <property type="entry name" value="Ribosomal_N-acetyltransferase"/>
</dbReference>
<organism evidence="2 3">
    <name type="scientific">Actinoalloteichus hoggarensis</name>
    <dbReference type="NCBI Taxonomy" id="1470176"/>
    <lineage>
        <taxon>Bacteria</taxon>
        <taxon>Bacillati</taxon>
        <taxon>Actinomycetota</taxon>
        <taxon>Actinomycetes</taxon>
        <taxon>Pseudonocardiales</taxon>
        <taxon>Pseudonocardiaceae</taxon>
        <taxon>Actinoalloteichus</taxon>
    </lineage>
</organism>
<keyword evidence="2" id="KW-0012">Acyltransferase</keyword>
<dbReference type="SUPFAM" id="SSF55729">
    <property type="entry name" value="Acyl-CoA N-acyltransferases (Nat)"/>
    <property type="match status" value="1"/>
</dbReference>
<dbReference type="KEGG" id="ahg:AHOG_01905"/>
<reference evidence="2 3" key="1">
    <citation type="submission" date="2017-07" db="EMBL/GenBank/DDBJ databases">
        <title>Complete genome sequence of Actinoalloteichus hoggarensis DSM 45943, type strain of Actinoalloteichus hoggarensis.</title>
        <authorList>
            <person name="Ruckert C."/>
            <person name="Nouioui I."/>
            <person name="Willmese J."/>
            <person name="van Wezel G."/>
            <person name="Klenk H.-P."/>
            <person name="Kalinowski J."/>
            <person name="Zotchev S.B."/>
        </authorList>
    </citation>
    <scope>NUCLEOTIDE SEQUENCE [LARGE SCALE GENOMIC DNA]</scope>
    <source>
        <strain evidence="2 3">DSM 45943</strain>
    </source>
</reference>
<dbReference type="Pfam" id="PF13302">
    <property type="entry name" value="Acetyltransf_3"/>
    <property type="match status" value="1"/>
</dbReference>
<evidence type="ECO:0000313" key="3">
    <source>
        <dbReference type="Proteomes" id="UP000204221"/>
    </source>
</evidence>
<evidence type="ECO:0000313" key="2">
    <source>
        <dbReference type="EMBL" id="ASO18045.1"/>
    </source>
</evidence>
<dbReference type="GO" id="GO:0008999">
    <property type="term" value="F:protein-N-terminal-alanine acetyltransferase activity"/>
    <property type="evidence" value="ECO:0007669"/>
    <property type="project" value="TreeGrafter"/>
</dbReference>
<name>A0A221VX14_9PSEU</name>
<dbReference type="EC" id="2.3.1.57" evidence="2"/>
<dbReference type="EMBL" id="CP022521">
    <property type="protein sequence ID" value="ASO18045.1"/>
    <property type="molecule type" value="Genomic_DNA"/>
</dbReference>
<accession>A0A221VX14</accession>
<gene>
    <name evidence="2" type="primary">speG1</name>
    <name evidence="2" type="ORF">AHOG_01905</name>
</gene>
<keyword evidence="3" id="KW-1185">Reference proteome</keyword>
<dbReference type="Gene3D" id="3.40.630.30">
    <property type="match status" value="1"/>
</dbReference>